<proteinExistence type="predicted"/>
<dbReference type="Proteomes" id="UP000077755">
    <property type="component" value="Chromosome 4"/>
</dbReference>
<organism evidence="1 2">
    <name type="scientific">Daucus carota subsp. sativus</name>
    <name type="common">Carrot</name>
    <dbReference type="NCBI Taxonomy" id="79200"/>
    <lineage>
        <taxon>Eukaryota</taxon>
        <taxon>Viridiplantae</taxon>
        <taxon>Streptophyta</taxon>
        <taxon>Embryophyta</taxon>
        <taxon>Tracheophyta</taxon>
        <taxon>Spermatophyta</taxon>
        <taxon>Magnoliopsida</taxon>
        <taxon>eudicotyledons</taxon>
        <taxon>Gunneridae</taxon>
        <taxon>Pentapetalae</taxon>
        <taxon>asterids</taxon>
        <taxon>campanulids</taxon>
        <taxon>Apiales</taxon>
        <taxon>Apiaceae</taxon>
        <taxon>Apioideae</taxon>
        <taxon>Scandiceae</taxon>
        <taxon>Daucinae</taxon>
        <taxon>Daucus</taxon>
        <taxon>Daucus sect. Daucus</taxon>
    </lineage>
</organism>
<keyword evidence="2" id="KW-1185">Reference proteome</keyword>
<name>A0A165A7J3_DAUCS</name>
<evidence type="ECO:0000313" key="1">
    <source>
        <dbReference type="EMBL" id="WOG95805.1"/>
    </source>
</evidence>
<dbReference type="AlphaFoldDB" id="A0A165A7J3"/>
<reference evidence="1" key="2">
    <citation type="submission" date="2022-03" db="EMBL/GenBank/DDBJ databases">
        <title>Draft title - Genomic analysis of global carrot germplasm unveils the trajectory of domestication and the origin of high carotenoid orange carrot.</title>
        <authorList>
            <person name="Iorizzo M."/>
            <person name="Ellison S."/>
            <person name="Senalik D."/>
            <person name="Macko-Podgorni A."/>
            <person name="Grzebelus D."/>
            <person name="Bostan H."/>
            <person name="Rolling W."/>
            <person name="Curaba J."/>
            <person name="Simon P."/>
        </authorList>
    </citation>
    <scope>NUCLEOTIDE SEQUENCE</scope>
    <source>
        <tissue evidence="1">Leaf</tissue>
    </source>
</reference>
<dbReference type="PANTHER" id="PTHR33431">
    <property type="entry name" value="ENABLED-LIKE PROTEIN (DUF1635)"/>
    <property type="match status" value="1"/>
</dbReference>
<protein>
    <submittedName>
        <fullName evidence="1">Uncharacterized protein</fullName>
    </submittedName>
</protein>
<reference evidence="1" key="1">
    <citation type="journal article" date="2016" name="Nat. Genet.">
        <title>A high-quality carrot genome assembly provides new insights into carotenoid accumulation and asterid genome evolution.</title>
        <authorList>
            <person name="Iorizzo M."/>
            <person name="Ellison S."/>
            <person name="Senalik D."/>
            <person name="Zeng P."/>
            <person name="Satapoomin P."/>
            <person name="Huang J."/>
            <person name="Bowman M."/>
            <person name="Iovene M."/>
            <person name="Sanseverino W."/>
            <person name="Cavagnaro P."/>
            <person name="Yildiz M."/>
            <person name="Macko-Podgorni A."/>
            <person name="Moranska E."/>
            <person name="Grzebelus E."/>
            <person name="Grzebelus D."/>
            <person name="Ashrafi H."/>
            <person name="Zheng Z."/>
            <person name="Cheng S."/>
            <person name="Spooner D."/>
            <person name="Van Deynze A."/>
            <person name="Simon P."/>
        </authorList>
    </citation>
    <scope>NUCLEOTIDE SEQUENCE</scope>
    <source>
        <tissue evidence="1">Leaf</tissue>
    </source>
</reference>
<dbReference type="EMBL" id="CP093346">
    <property type="protein sequence ID" value="WOG95805.1"/>
    <property type="molecule type" value="Genomic_DNA"/>
</dbReference>
<dbReference type="InterPro" id="IPR012862">
    <property type="entry name" value="DUF1635"/>
</dbReference>
<dbReference type="Gramene" id="KZM97039">
    <property type="protein sequence ID" value="KZM97039"/>
    <property type="gene ID" value="DCAR_015599"/>
</dbReference>
<accession>A0A165A7J3</accession>
<sequence length="315" mass="34640">MENMDCLWTYQESNDDLKQQLLYKSIELESVKAEAEKQMKIHKAYEKQTLQSLNMVIQERDEARAQLCWLLNKLIASNYMTPSTEFFTIAPPQLPPECPFANPMRPILSTTESNSFSGLYSYHSQDSSPVSSVFEPVSSSELSGTYAGALSNKMAFVNQHIVQDYNGISPTSVPHSGASKIDQYIDHLVSGKTLPQKGKLSQSVLDAGPLLETLLVAGPVPKWRNPPPLDTLNIPPFTGKGGHVKNFNQKPTELLHASPQNTRSYVEMHSGSQITSNAVLQSQDVASGSCFGIGKDMSSAQGNDSLTAGKRQRFL</sequence>
<evidence type="ECO:0000313" key="2">
    <source>
        <dbReference type="Proteomes" id="UP000077755"/>
    </source>
</evidence>
<dbReference type="Pfam" id="PF07795">
    <property type="entry name" value="DUF1635"/>
    <property type="match status" value="1"/>
</dbReference>
<dbReference type="OMA" id="QMNAREE"/>
<gene>
    <name evidence="1" type="ORF">DCAR_0415134</name>
</gene>
<dbReference type="PANTHER" id="PTHR33431:SF12">
    <property type="entry name" value="HIGH MOBILITY GROUP BOX PROTEIN, PUTATIVE (DUF1635)-RELATED"/>
    <property type="match status" value="1"/>
</dbReference>